<dbReference type="Gene3D" id="1.20.1250.20">
    <property type="entry name" value="MFS general substrate transporter like domains"/>
    <property type="match status" value="2"/>
</dbReference>
<keyword evidence="6 7" id="KW-0472">Membrane</keyword>
<feature type="transmembrane region" description="Helical" evidence="7">
    <location>
        <begin position="330"/>
        <end position="348"/>
    </location>
</feature>
<feature type="domain" description="Major facilitator superfamily (MFS) profile" evidence="8">
    <location>
        <begin position="145"/>
        <end position="361"/>
    </location>
</feature>
<dbReference type="SUPFAM" id="SSF103473">
    <property type="entry name" value="MFS general substrate transporter"/>
    <property type="match status" value="1"/>
</dbReference>
<reference evidence="9 10" key="1">
    <citation type="submission" date="2024-08" db="EMBL/GenBank/DDBJ databases">
        <title>Clostridium lapicellarii sp. nov., and Clostridium renhuaiense sp. nov., two species isolated from the mud in a fermentation cellar used for producing sauce-flavour Chinese liquors.</title>
        <authorList>
            <person name="Yang F."/>
            <person name="Wang H."/>
            <person name="Chen L.Q."/>
            <person name="Zhou N."/>
            <person name="Lu J.J."/>
            <person name="Pu X.X."/>
            <person name="Wan B."/>
            <person name="Wang L."/>
            <person name="Liu S.J."/>
        </authorList>
    </citation>
    <scope>NUCLEOTIDE SEQUENCE [LARGE SCALE GENOMIC DNA]</scope>
    <source>
        <strain evidence="9 10">MT-113</strain>
    </source>
</reference>
<evidence type="ECO:0000259" key="8">
    <source>
        <dbReference type="PROSITE" id="PS50850"/>
    </source>
</evidence>
<dbReference type="Pfam" id="PF07690">
    <property type="entry name" value="MFS_1"/>
    <property type="match status" value="2"/>
</dbReference>
<dbReference type="InterPro" id="IPR011701">
    <property type="entry name" value="MFS"/>
</dbReference>
<evidence type="ECO:0000256" key="2">
    <source>
        <dbReference type="ARBA" id="ARBA00022448"/>
    </source>
</evidence>
<dbReference type="EMBL" id="JBGFFE010000012">
    <property type="protein sequence ID" value="MEY8763857.1"/>
    <property type="molecule type" value="Genomic_DNA"/>
</dbReference>
<evidence type="ECO:0000256" key="4">
    <source>
        <dbReference type="ARBA" id="ARBA00022692"/>
    </source>
</evidence>
<evidence type="ECO:0000256" key="6">
    <source>
        <dbReference type="ARBA" id="ARBA00023136"/>
    </source>
</evidence>
<feature type="transmembrane region" description="Helical" evidence="7">
    <location>
        <begin position="286"/>
        <end position="310"/>
    </location>
</feature>
<evidence type="ECO:0000256" key="5">
    <source>
        <dbReference type="ARBA" id="ARBA00022989"/>
    </source>
</evidence>
<feature type="transmembrane region" description="Helical" evidence="7">
    <location>
        <begin position="236"/>
        <end position="254"/>
    </location>
</feature>
<keyword evidence="4 7" id="KW-0812">Transmembrane</keyword>
<dbReference type="PANTHER" id="PTHR42718">
    <property type="entry name" value="MAJOR FACILITATOR SUPERFAMILY MULTIDRUG TRANSPORTER MFSC"/>
    <property type="match status" value="1"/>
</dbReference>
<accession>A0ABV4DXP2</accession>
<evidence type="ECO:0000256" key="1">
    <source>
        <dbReference type="ARBA" id="ARBA00004651"/>
    </source>
</evidence>
<organism evidence="9 10">
    <name type="scientific">Clostridium lapidicellarium</name>
    <dbReference type="NCBI Taxonomy" id="3240931"/>
    <lineage>
        <taxon>Bacteria</taxon>
        <taxon>Bacillati</taxon>
        <taxon>Bacillota</taxon>
        <taxon>Clostridia</taxon>
        <taxon>Eubacteriales</taxon>
        <taxon>Clostridiaceae</taxon>
        <taxon>Clostridium</taxon>
    </lineage>
</organism>
<protein>
    <submittedName>
        <fullName evidence="9">MFS transporter</fullName>
    </submittedName>
</protein>
<dbReference type="InterPro" id="IPR020846">
    <property type="entry name" value="MFS_dom"/>
</dbReference>
<evidence type="ECO:0000256" key="7">
    <source>
        <dbReference type="SAM" id="Phobius"/>
    </source>
</evidence>
<keyword evidence="2" id="KW-0813">Transport</keyword>
<comment type="subcellular location">
    <subcellularLocation>
        <location evidence="1">Cell membrane</location>
        <topology evidence="1">Multi-pass membrane protein</topology>
    </subcellularLocation>
</comment>
<feature type="transmembrane region" description="Helical" evidence="7">
    <location>
        <begin position="48"/>
        <end position="70"/>
    </location>
</feature>
<keyword evidence="5 7" id="KW-1133">Transmembrane helix</keyword>
<name>A0ABV4DXP2_9CLOT</name>
<evidence type="ECO:0000313" key="9">
    <source>
        <dbReference type="EMBL" id="MEY8763857.1"/>
    </source>
</evidence>
<proteinExistence type="predicted"/>
<dbReference type="PANTHER" id="PTHR42718:SF46">
    <property type="entry name" value="BLR6921 PROTEIN"/>
    <property type="match status" value="1"/>
</dbReference>
<sequence length="361" mass="38995">MDDNGIYALTYDTRSFNRKDSRHVRSVAAIIGPILGGVLINFSWRAIFYINIPIGLFGTIWAAVSLVELHKSEGNEKFDFKGTFSFTFGMLALLVALTIGGFGQWLSKPVIILFTIAAILIGLFTYIENHTKFPMLDMTLLKTRLLSFAYISTLLNGIARGAVTFLLIFYFEGDRGIDPITAGMLLCPFAVAMMAVSPISGILCDKYGARALSSIGLLISAAGLLGFMRINTTSSTAYLVVCMVFTGIGSGMFFSPNTSSIMANVPEGNRGIAAGVRTMFMNAGMVLSIAISMAIISSSISLSAMQALFVHSHVSTRGMASAQFIRGLRTAFTISFVFSLIAAFMSYLRGPAPKWEKQAEG</sequence>
<keyword evidence="10" id="KW-1185">Reference proteome</keyword>
<dbReference type="InterPro" id="IPR036259">
    <property type="entry name" value="MFS_trans_sf"/>
</dbReference>
<evidence type="ECO:0000256" key="3">
    <source>
        <dbReference type="ARBA" id="ARBA00022475"/>
    </source>
</evidence>
<feature type="transmembrane region" description="Helical" evidence="7">
    <location>
        <begin position="148"/>
        <end position="171"/>
    </location>
</feature>
<feature type="transmembrane region" description="Helical" evidence="7">
    <location>
        <begin position="24"/>
        <end position="42"/>
    </location>
</feature>
<feature type="transmembrane region" description="Helical" evidence="7">
    <location>
        <begin position="109"/>
        <end position="127"/>
    </location>
</feature>
<feature type="transmembrane region" description="Helical" evidence="7">
    <location>
        <begin position="211"/>
        <end position="230"/>
    </location>
</feature>
<keyword evidence="3" id="KW-1003">Cell membrane</keyword>
<feature type="transmembrane region" description="Helical" evidence="7">
    <location>
        <begin position="183"/>
        <end position="204"/>
    </location>
</feature>
<feature type="transmembrane region" description="Helical" evidence="7">
    <location>
        <begin position="82"/>
        <end position="103"/>
    </location>
</feature>
<dbReference type="RefSeq" id="WP_367112689.1">
    <property type="nucleotide sequence ID" value="NZ_JBGFFE010000012.1"/>
</dbReference>
<gene>
    <name evidence="9" type="ORF">AB8S09_09435</name>
</gene>
<dbReference type="Proteomes" id="UP001565220">
    <property type="component" value="Unassembled WGS sequence"/>
</dbReference>
<dbReference type="PROSITE" id="PS50850">
    <property type="entry name" value="MFS"/>
    <property type="match status" value="1"/>
</dbReference>
<comment type="caution">
    <text evidence="9">The sequence shown here is derived from an EMBL/GenBank/DDBJ whole genome shotgun (WGS) entry which is preliminary data.</text>
</comment>
<evidence type="ECO:0000313" key="10">
    <source>
        <dbReference type="Proteomes" id="UP001565220"/>
    </source>
</evidence>